<dbReference type="SUPFAM" id="SSF88946">
    <property type="entry name" value="Sigma2 domain of RNA polymerase sigma factors"/>
    <property type="match status" value="1"/>
</dbReference>
<gene>
    <name evidence="7" type="ORF">F3N42_00740</name>
</gene>
<feature type="domain" description="RNA polymerase sigma-70 region 2" evidence="6">
    <location>
        <begin position="40"/>
        <end position="109"/>
    </location>
</feature>
<dbReference type="PANTHER" id="PTHR43133:SF8">
    <property type="entry name" value="RNA POLYMERASE SIGMA FACTOR HI_1459-RELATED"/>
    <property type="match status" value="1"/>
</dbReference>
<dbReference type="GO" id="GO:0016987">
    <property type="term" value="F:sigma factor activity"/>
    <property type="evidence" value="ECO:0007669"/>
    <property type="project" value="UniProtKB-KW"/>
</dbReference>
<dbReference type="InterPro" id="IPR039425">
    <property type="entry name" value="RNA_pol_sigma-70-like"/>
</dbReference>
<name>A0A5N0THZ6_9GAMM</name>
<comment type="caution">
    <text evidence="7">The sequence shown here is derived from an EMBL/GenBank/DDBJ whole genome shotgun (WGS) entry which is preliminary data.</text>
</comment>
<evidence type="ECO:0000256" key="2">
    <source>
        <dbReference type="ARBA" id="ARBA00023015"/>
    </source>
</evidence>
<organism evidence="7 8">
    <name type="scientific">Marinihelvus fidelis</name>
    <dbReference type="NCBI Taxonomy" id="2613842"/>
    <lineage>
        <taxon>Bacteria</taxon>
        <taxon>Pseudomonadati</taxon>
        <taxon>Pseudomonadota</taxon>
        <taxon>Gammaproteobacteria</taxon>
        <taxon>Chromatiales</taxon>
        <taxon>Wenzhouxiangellaceae</taxon>
        <taxon>Marinihelvus</taxon>
    </lineage>
</organism>
<dbReference type="InterPro" id="IPR036388">
    <property type="entry name" value="WH-like_DNA-bd_sf"/>
</dbReference>
<sequence length="213" mass="25027">MKYDERVSFFREPSLDQPSSASAALVERIVRGDPAAERELIEQHERPIKLLLLQRTQDAQLASDIAQDTFIIALRKLREGDLHTPDALCGFLRQVALNRLLEHFRKEKRYLRQDDGIIELQTPHKDRKAERIDQHRARRMLEGVMAQLTQPRDREILHRFYLLEEDKADICTDLELTAAHFDRVLYRARQRMRELLCENLELRALLFGGLFDG</sequence>
<keyword evidence="4" id="KW-0238">DNA-binding</keyword>
<evidence type="ECO:0000256" key="4">
    <source>
        <dbReference type="ARBA" id="ARBA00023125"/>
    </source>
</evidence>
<dbReference type="Gene3D" id="1.10.1740.10">
    <property type="match status" value="1"/>
</dbReference>
<keyword evidence="3" id="KW-0731">Sigma factor</keyword>
<evidence type="ECO:0000313" key="8">
    <source>
        <dbReference type="Proteomes" id="UP000325372"/>
    </source>
</evidence>
<keyword evidence="5" id="KW-0804">Transcription</keyword>
<dbReference type="Proteomes" id="UP000325372">
    <property type="component" value="Unassembled WGS sequence"/>
</dbReference>
<dbReference type="Pfam" id="PF04542">
    <property type="entry name" value="Sigma70_r2"/>
    <property type="match status" value="1"/>
</dbReference>
<accession>A0A5N0THZ6</accession>
<reference evidence="7 8" key="1">
    <citation type="submission" date="2019-09" db="EMBL/GenBank/DDBJ databases">
        <title>Wenzhouxiangella sp. Genome sequencing and assembly.</title>
        <authorList>
            <person name="Zhang R."/>
        </authorList>
    </citation>
    <scope>NUCLEOTIDE SEQUENCE [LARGE SCALE GENOMIC DNA]</scope>
    <source>
        <strain evidence="7 8">W260</strain>
    </source>
</reference>
<dbReference type="InterPro" id="IPR014284">
    <property type="entry name" value="RNA_pol_sigma-70_dom"/>
</dbReference>
<evidence type="ECO:0000256" key="5">
    <source>
        <dbReference type="ARBA" id="ARBA00023163"/>
    </source>
</evidence>
<keyword evidence="2" id="KW-0805">Transcription regulation</keyword>
<dbReference type="InterPro" id="IPR013324">
    <property type="entry name" value="RNA_pol_sigma_r3/r4-like"/>
</dbReference>
<dbReference type="GO" id="GO:0003677">
    <property type="term" value="F:DNA binding"/>
    <property type="evidence" value="ECO:0007669"/>
    <property type="project" value="UniProtKB-KW"/>
</dbReference>
<dbReference type="SUPFAM" id="SSF88659">
    <property type="entry name" value="Sigma3 and sigma4 domains of RNA polymerase sigma factors"/>
    <property type="match status" value="1"/>
</dbReference>
<evidence type="ECO:0000256" key="3">
    <source>
        <dbReference type="ARBA" id="ARBA00023082"/>
    </source>
</evidence>
<dbReference type="GO" id="GO:0006352">
    <property type="term" value="P:DNA-templated transcription initiation"/>
    <property type="evidence" value="ECO:0007669"/>
    <property type="project" value="InterPro"/>
</dbReference>
<comment type="similarity">
    <text evidence="1">Belongs to the sigma-70 factor family. ECF subfamily.</text>
</comment>
<evidence type="ECO:0000256" key="1">
    <source>
        <dbReference type="ARBA" id="ARBA00010641"/>
    </source>
</evidence>
<keyword evidence="8" id="KW-1185">Reference proteome</keyword>
<evidence type="ECO:0000259" key="6">
    <source>
        <dbReference type="Pfam" id="PF04542"/>
    </source>
</evidence>
<dbReference type="NCBIfam" id="TIGR02937">
    <property type="entry name" value="sigma70-ECF"/>
    <property type="match status" value="1"/>
</dbReference>
<proteinExistence type="inferred from homology"/>
<evidence type="ECO:0000313" key="7">
    <source>
        <dbReference type="EMBL" id="KAA9134108.1"/>
    </source>
</evidence>
<dbReference type="PANTHER" id="PTHR43133">
    <property type="entry name" value="RNA POLYMERASE ECF-TYPE SIGMA FACTO"/>
    <property type="match status" value="1"/>
</dbReference>
<dbReference type="InterPro" id="IPR013325">
    <property type="entry name" value="RNA_pol_sigma_r2"/>
</dbReference>
<dbReference type="AlphaFoldDB" id="A0A5N0THZ6"/>
<protein>
    <submittedName>
        <fullName evidence="7">Sigma-70 family RNA polymerase sigma factor</fullName>
    </submittedName>
</protein>
<dbReference type="Gene3D" id="1.10.10.10">
    <property type="entry name" value="Winged helix-like DNA-binding domain superfamily/Winged helix DNA-binding domain"/>
    <property type="match status" value="1"/>
</dbReference>
<dbReference type="InterPro" id="IPR007627">
    <property type="entry name" value="RNA_pol_sigma70_r2"/>
</dbReference>
<dbReference type="EMBL" id="VYXP01000001">
    <property type="protein sequence ID" value="KAA9134108.1"/>
    <property type="molecule type" value="Genomic_DNA"/>
</dbReference>